<gene>
    <name evidence="1" type="ORF">PXEA_LOCUS21519</name>
</gene>
<dbReference type="AlphaFoldDB" id="A0A448X4W4"/>
<accession>A0A448X4W4</accession>
<organism evidence="1 2">
    <name type="scientific">Protopolystoma xenopodis</name>
    <dbReference type="NCBI Taxonomy" id="117903"/>
    <lineage>
        <taxon>Eukaryota</taxon>
        <taxon>Metazoa</taxon>
        <taxon>Spiralia</taxon>
        <taxon>Lophotrochozoa</taxon>
        <taxon>Platyhelminthes</taxon>
        <taxon>Monogenea</taxon>
        <taxon>Polyopisthocotylea</taxon>
        <taxon>Polystomatidea</taxon>
        <taxon>Polystomatidae</taxon>
        <taxon>Protopolystoma</taxon>
    </lineage>
</organism>
<protein>
    <submittedName>
        <fullName evidence="1">Uncharacterized protein</fullName>
    </submittedName>
</protein>
<keyword evidence="2" id="KW-1185">Reference proteome</keyword>
<sequence>MTRNNWAQRAIGGRLLYHALLAWDLHQSKLDQQMLKLEAENHFIELAKIYLGLHKIIDEVYQFRLLYNRNEIENI</sequence>
<dbReference type="EMBL" id="CAAALY010092229">
    <property type="protein sequence ID" value="VEL28079.1"/>
    <property type="molecule type" value="Genomic_DNA"/>
</dbReference>
<proteinExistence type="predicted"/>
<name>A0A448X4W4_9PLAT</name>
<evidence type="ECO:0000313" key="1">
    <source>
        <dbReference type="EMBL" id="VEL28079.1"/>
    </source>
</evidence>
<comment type="caution">
    <text evidence="1">The sequence shown here is derived from an EMBL/GenBank/DDBJ whole genome shotgun (WGS) entry which is preliminary data.</text>
</comment>
<dbReference type="Proteomes" id="UP000784294">
    <property type="component" value="Unassembled WGS sequence"/>
</dbReference>
<evidence type="ECO:0000313" key="2">
    <source>
        <dbReference type="Proteomes" id="UP000784294"/>
    </source>
</evidence>
<reference evidence="1" key="1">
    <citation type="submission" date="2018-11" db="EMBL/GenBank/DDBJ databases">
        <authorList>
            <consortium name="Pathogen Informatics"/>
        </authorList>
    </citation>
    <scope>NUCLEOTIDE SEQUENCE</scope>
</reference>